<proteinExistence type="predicted"/>
<accession>A0A0A9GZ25</accession>
<organism evidence="1">
    <name type="scientific">Arundo donax</name>
    <name type="common">Giant reed</name>
    <name type="synonym">Donax arundinaceus</name>
    <dbReference type="NCBI Taxonomy" id="35708"/>
    <lineage>
        <taxon>Eukaryota</taxon>
        <taxon>Viridiplantae</taxon>
        <taxon>Streptophyta</taxon>
        <taxon>Embryophyta</taxon>
        <taxon>Tracheophyta</taxon>
        <taxon>Spermatophyta</taxon>
        <taxon>Magnoliopsida</taxon>
        <taxon>Liliopsida</taxon>
        <taxon>Poales</taxon>
        <taxon>Poaceae</taxon>
        <taxon>PACMAD clade</taxon>
        <taxon>Arundinoideae</taxon>
        <taxon>Arundineae</taxon>
        <taxon>Arundo</taxon>
    </lineage>
</organism>
<protein>
    <submittedName>
        <fullName evidence="1">Uncharacterized protein</fullName>
    </submittedName>
</protein>
<evidence type="ECO:0000313" key="1">
    <source>
        <dbReference type="EMBL" id="JAE30225.1"/>
    </source>
</evidence>
<reference evidence="1" key="1">
    <citation type="submission" date="2014-09" db="EMBL/GenBank/DDBJ databases">
        <authorList>
            <person name="Magalhaes I.L.F."/>
            <person name="Oliveira U."/>
            <person name="Santos F.R."/>
            <person name="Vidigal T.H.D.A."/>
            <person name="Brescovit A.D."/>
            <person name="Santos A.J."/>
        </authorList>
    </citation>
    <scope>NUCLEOTIDE SEQUENCE</scope>
    <source>
        <tissue evidence="1">Shoot tissue taken approximately 20 cm above the soil surface</tissue>
    </source>
</reference>
<reference evidence="1" key="2">
    <citation type="journal article" date="2015" name="Data Brief">
        <title>Shoot transcriptome of the giant reed, Arundo donax.</title>
        <authorList>
            <person name="Barrero R.A."/>
            <person name="Guerrero F.D."/>
            <person name="Moolhuijzen P."/>
            <person name="Goolsby J.A."/>
            <person name="Tidwell J."/>
            <person name="Bellgard S.E."/>
            <person name="Bellgard M.I."/>
        </authorList>
    </citation>
    <scope>NUCLEOTIDE SEQUENCE</scope>
    <source>
        <tissue evidence="1">Shoot tissue taken approximately 20 cm above the soil surface</tissue>
    </source>
</reference>
<sequence>MELDWFFILSAYLFTKWLSCFASNSLSNFLLFLLQLQIASKFLLCSHRLSWMSFVAFSIAHMIQKALGYLTNFLLEMGWLRYSCRHAKASRKPTGLNCVD</sequence>
<name>A0A0A9GZ25_ARUDO</name>
<dbReference type="AlphaFoldDB" id="A0A0A9GZ25"/>
<dbReference type="EMBL" id="GBRH01167671">
    <property type="protein sequence ID" value="JAE30225.1"/>
    <property type="molecule type" value="Transcribed_RNA"/>
</dbReference>